<feature type="region of interest" description="Disordered" evidence="1">
    <location>
        <begin position="1"/>
        <end position="25"/>
    </location>
</feature>
<name>H1UZ57_COLHI</name>
<proteinExistence type="predicted"/>
<evidence type="ECO:0000256" key="1">
    <source>
        <dbReference type="SAM" id="MobiDB-lite"/>
    </source>
</evidence>
<protein>
    <submittedName>
        <fullName evidence="2">Uncharacterized protein</fullName>
    </submittedName>
</protein>
<reference evidence="3" key="1">
    <citation type="journal article" date="2012" name="Nat. Genet.">
        <title>Lifestyle transitions in plant pathogenic Colletotrichum fungi deciphered by genome and transcriptome analyses.</title>
        <authorList>
            <person name="O'Connell R.J."/>
            <person name="Thon M.R."/>
            <person name="Hacquard S."/>
            <person name="Amyotte S.G."/>
            <person name="Kleemann J."/>
            <person name="Torres M.F."/>
            <person name="Damm U."/>
            <person name="Buiate E.A."/>
            <person name="Epstein L."/>
            <person name="Alkan N."/>
            <person name="Altmueller J."/>
            <person name="Alvarado-Balderrama L."/>
            <person name="Bauser C.A."/>
            <person name="Becker C."/>
            <person name="Birren B.W."/>
            <person name="Chen Z."/>
            <person name="Choi J."/>
            <person name="Crouch J.A."/>
            <person name="Duvick J.P."/>
            <person name="Farman M.A."/>
            <person name="Gan P."/>
            <person name="Heiman D."/>
            <person name="Henrissat B."/>
            <person name="Howard R.J."/>
            <person name="Kabbage M."/>
            <person name="Koch C."/>
            <person name="Kracher B."/>
            <person name="Kubo Y."/>
            <person name="Law A.D."/>
            <person name="Lebrun M.-H."/>
            <person name="Lee Y.-H."/>
            <person name="Miyara I."/>
            <person name="Moore N."/>
            <person name="Neumann U."/>
            <person name="Nordstroem K."/>
            <person name="Panaccione D.G."/>
            <person name="Panstruga R."/>
            <person name="Place M."/>
            <person name="Proctor R.H."/>
            <person name="Prusky D."/>
            <person name="Rech G."/>
            <person name="Reinhardt R."/>
            <person name="Rollins J.A."/>
            <person name="Rounsley S."/>
            <person name="Schardl C.L."/>
            <person name="Schwartz D.C."/>
            <person name="Shenoy N."/>
            <person name="Shirasu K."/>
            <person name="Sikhakolli U.R."/>
            <person name="Stueber K."/>
            <person name="Sukno S.A."/>
            <person name="Sweigard J.A."/>
            <person name="Takano Y."/>
            <person name="Takahara H."/>
            <person name="Trail F."/>
            <person name="van der Does H.C."/>
            <person name="Voll L.M."/>
            <person name="Will I."/>
            <person name="Young S."/>
            <person name="Zeng Q."/>
            <person name="Zhang J."/>
            <person name="Zhou S."/>
            <person name="Dickman M.B."/>
            <person name="Schulze-Lefert P."/>
            <person name="Ver Loren van Themaat E."/>
            <person name="Ma L.-J."/>
            <person name="Vaillancourt L.J."/>
        </authorList>
    </citation>
    <scope>NUCLEOTIDE SEQUENCE [LARGE SCALE GENOMIC DNA]</scope>
    <source>
        <strain evidence="3">IMI 349063</strain>
    </source>
</reference>
<evidence type="ECO:0000313" key="2">
    <source>
        <dbReference type="EMBL" id="CCF33258.1"/>
    </source>
</evidence>
<dbReference type="HOGENOM" id="CLU_2849572_0_0_1"/>
<dbReference type="AlphaFoldDB" id="H1UZ57"/>
<organism evidence="2 3">
    <name type="scientific">Colletotrichum higginsianum (strain IMI 349063)</name>
    <name type="common">Crucifer anthracnose fungus</name>
    <dbReference type="NCBI Taxonomy" id="759273"/>
    <lineage>
        <taxon>Eukaryota</taxon>
        <taxon>Fungi</taxon>
        <taxon>Dikarya</taxon>
        <taxon>Ascomycota</taxon>
        <taxon>Pezizomycotina</taxon>
        <taxon>Sordariomycetes</taxon>
        <taxon>Hypocreomycetidae</taxon>
        <taxon>Glomerellales</taxon>
        <taxon>Glomerellaceae</taxon>
        <taxon>Colletotrichum</taxon>
        <taxon>Colletotrichum destructivum species complex</taxon>
    </lineage>
</organism>
<accession>H1UZ57</accession>
<dbReference type="Proteomes" id="UP000007174">
    <property type="component" value="Unassembled WGS sequence"/>
</dbReference>
<feature type="region of interest" description="Disordered" evidence="1">
    <location>
        <begin position="43"/>
        <end position="65"/>
    </location>
</feature>
<sequence length="65" mass="7623">MFVPQRRERRKPERDSGGGRWRRKVPTRGIVSGEIDRLLTKIDDGTKRTSPRNGTLERKHLSSFF</sequence>
<gene>
    <name evidence="2" type="ORF">CH063_00942</name>
</gene>
<dbReference type="EMBL" id="CACQ02000691">
    <property type="protein sequence ID" value="CCF33258.1"/>
    <property type="molecule type" value="Genomic_DNA"/>
</dbReference>
<evidence type="ECO:0000313" key="3">
    <source>
        <dbReference type="Proteomes" id="UP000007174"/>
    </source>
</evidence>
<feature type="compositionally biased region" description="Basic and acidic residues" evidence="1">
    <location>
        <begin position="55"/>
        <end position="65"/>
    </location>
</feature>